<organism evidence="7 8">
    <name type="scientific">Amanita muscaria (strain Koide BX008)</name>
    <dbReference type="NCBI Taxonomy" id="946122"/>
    <lineage>
        <taxon>Eukaryota</taxon>
        <taxon>Fungi</taxon>
        <taxon>Dikarya</taxon>
        <taxon>Basidiomycota</taxon>
        <taxon>Agaricomycotina</taxon>
        <taxon>Agaricomycetes</taxon>
        <taxon>Agaricomycetidae</taxon>
        <taxon>Agaricales</taxon>
        <taxon>Pluteineae</taxon>
        <taxon>Amanitaceae</taxon>
        <taxon>Amanita</taxon>
    </lineage>
</organism>
<dbReference type="PROSITE" id="PS51192">
    <property type="entry name" value="HELICASE_ATP_BIND_1"/>
    <property type="match status" value="1"/>
</dbReference>
<dbReference type="InParanoid" id="A0A0C2SRM0"/>
<evidence type="ECO:0000313" key="7">
    <source>
        <dbReference type="EMBL" id="KIL56654.1"/>
    </source>
</evidence>
<reference evidence="7 8" key="1">
    <citation type="submission" date="2014-04" db="EMBL/GenBank/DDBJ databases">
        <title>Evolutionary Origins and Diversification of the Mycorrhizal Mutualists.</title>
        <authorList>
            <consortium name="DOE Joint Genome Institute"/>
            <consortium name="Mycorrhizal Genomics Consortium"/>
            <person name="Kohler A."/>
            <person name="Kuo A."/>
            <person name="Nagy L.G."/>
            <person name="Floudas D."/>
            <person name="Copeland A."/>
            <person name="Barry K.W."/>
            <person name="Cichocki N."/>
            <person name="Veneault-Fourrey C."/>
            <person name="LaButti K."/>
            <person name="Lindquist E.A."/>
            <person name="Lipzen A."/>
            <person name="Lundell T."/>
            <person name="Morin E."/>
            <person name="Murat C."/>
            <person name="Riley R."/>
            <person name="Ohm R."/>
            <person name="Sun H."/>
            <person name="Tunlid A."/>
            <person name="Henrissat B."/>
            <person name="Grigoriev I.V."/>
            <person name="Hibbett D.S."/>
            <person name="Martin F."/>
        </authorList>
    </citation>
    <scope>NUCLEOTIDE SEQUENCE [LARGE SCALE GENOMIC DNA]</scope>
    <source>
        <strain evidence="7 8">Koide BX008</strain>
    </source>
</reference>
<evidence type="ECO:0000256" key="1">
    <source>
        <dbReference type="ARBA" id="ARBA00005446"/>
    </source>
</evidence>
<dbReference type="GO" id="GO:0043138">
    <property type="term" value="F:3'-5' DNA helicase activity"/>
    <property type="evidence" value="ECO:0007669"/>
    <property type="project" value="UniProtKB-EC"/>
</dbReference>
<dbReference type="OrthoDB" id="10261556at2759"/>
<name>A0A0C2SRM0_AMAMK</name>
<dbReference type="Pfam" id="PF00270">
    <property type="entry name" value="DEAD"/>
    <property type="match status" value="1"/>
</dbReference>
<comment type="catalytic activity">
    <reaction evidence="4">
        <text>Couples ATP hydrolysis with the unwinding of duplex DNA by translocating in the 3'-5' direction.</text>
        <dbReference type="EC" id="5.6.2.4"/>
    </reaction>
</comment>
<dbReference type="InterPro" id="IPR014001">
    <property type="entry name" value="Helicase_ATP-bd"/>
</dbReference>
<dbReference type="GO" id="GO:0005694">
    <property type="term" value="C:chromosome"/>
    <property type="evidence" value="ECO:0007669"/>
    <property type="project" value="TreeGrafter"/>
</dbReference>
<feature type="non-terminal residue" evidence="7">
    <location>
        <position position="186"/>
    </location>
</feature>
<dbReference type="GO" id="GO:0000724">
    <property type="term" value="P:double-strand break repair via homologous recombination"/>
    <property type="evidence" value="ECO:0007669"/>
    <property type="project" value="TreeGrafter"/>
</dbReference>
<gene>
    <name evidence="7" type="ORF">M378DRAFT_39791</name>
</gene>
<feature type="domain" description="Helicase ATP-binding" evidence="6">
    <location>
        <begin position="29"/>
        <end position="186"/>
    </location>
</feature>
<accession>A0A0C2SRM0</accession>
<proteinExistence type="inferred from homology"/>
<evidence type="ECO:0000256" key="3">
    <source>
        <dbReference type="ARBA" id="ARBA00023235"/>
    </source>
</evidence>
<dbReference type="Proteomes" id="UP000054549">
    <property type="component" value="Unassembled WGS sequence"/>
</dbReference>
<dbReference type="PANTHER" id="PTHR13710:SF105">
    <property type="entry name" value="ATP-DEPENDENT DNA HELICASE Q1"/>
    <property type="match status" value="1"/>
</dbReference>
<protein>
    <recommendedName>
        <fullName evidence="5">DNA 3'-5' helicase</fullName>
        <ecNumber evidence="5">5.6.2.4</ecNumber>
    </recommendedName>
</protein>
<evidence type="ECO:0000256" key="4">
    <source>
        <dbReference type="ARBA" id="ARBA00034617"/>
    </source>
</evidence>
<keyword evidence="2" id="KW-0238">DNA-binding</keyword>
<dbReference type="GO" id="GO:0003677">
    <property type="term" value="F:DNA binding"/>
    <property type="evidence" value="ECO:0007669"/>
    <property type="project" value="UniProtKB-KW"/>
</dbReference>
<evidence type="ECO:0000259" key="6">
    <source>
        <dbReference type="PROSITE" id="PS51192"/>
    </source>
</evidence>
<evidence type="ECO:0000313" key="8">
    <source>
        <dbReference type="Proteomes" id="UP000054549"/>
    </source>
</evidence>
<dbReference type="PANTHER" id="PTHR13710">
    <property type="entry name" value="DNA HELICASE RECQ FAMILY MEMBER"/>
    <property type="match status" value="1"/>
</dbReference>
<dbReference type="InterPro" id="IPR011545">
    <property type="entry name" value="DEAD/DEAH_box_helicase_dom"/>
</dbReference>
<keyword evidence="8" id="KW-1185">Reference proteome</keyword>
<evidence type="ECO:0000256" key="5">
    <source>
        <dbReference type="ARBA" id="ARBA00034808"/>
    </source>
</evidence>
<dbReference type="InterPro" id="IPR027417">
    <property type="entry name" value="P-loop_NTPase"/>
</dbReference>
<dbReference type="GO" id="GO:0009378">
    <property type="term" value="F:four-way junction helicase activity"/>
    <property type="evidence" value="ECO:0007669"/>
    <property type="project" value="TreeGrafter"/>
</dbReference>
<dbReference type="EMBL" id="KN818409">
    <property type="protein sequence ID" value="KIL56654.1"/>
    <property type="molecule type" value="Genomic_DNA"/>
</dbReference>
<keyword evidence="3" id="KW-0413">Isomerase</keyword>
<dbReference type="HOGENOM" id="CLU_001103_19_2_1"/>
<evidence type="ECO:0000256" key="2">
    <source>
        <dbReference type="ARBA" id="ARBA00023125"/>
    </source>
</evidence>
<dbReference type="STRING" id="946122.A0A0C2SRM0"/>
<dbReference type="EC" id="5.6.2.4" evidence="5"/>
<feature type="non-terminal residue" evidence="7">
    <location>
        <position position="1"/>
    </location>
</feature>
<dbReference type="GO" id="GO:0005737">
    <property type="term" value="C:cytoplasm"/>
    <property type="evidence" value="ECO:0007669"/>
    <property type="project" value="TreeGrafter"/>
</dbReference>
<sequence length="186" mass="20858">SIPSIDEIRCKAFDVLGKRPCLWQANVCQAILEGNRDVISIAGTGMGKTLTFWLPLLFRPDGIQIIVTPLNILGQQNVETLEKAGIQVSIQAILSLTYRTIVVNPEVLMRENGIFEQLFKNKTFMSSVISIVIDEAHCISQWGSFRPEYRELGRLRYLQRHPCTIMATSATLTPSVLKDIKNVLSL</sequence>
<comment type="similarity">
    <text evidence="1">Belongs to the helicase family. RecQ subfamily.</text>
</comment>
<dbReference type="Gene3D" id="3.40.50.300">
    <property type="entry name" value="P-loop containing nucleotide triphosphate hydrolases"/>
    <property type="match status" value="1"/>
</dbReference>
<dbReference type="SUPFAM" id="SSF52540">
    <property type="entry name" value="P-loop containing nucleoside triphosphate hydrolases"/>
    <property type="match status" value="1"/>
</dbReference>
<dbReference type="GO" id="GO:0005524">
    <property type="term" value="F:ATP binding"/>
    <property type="evidence" value="ECO:0007669"/>
    <property type="project" value="InterPro"/>
</dbReference>
<dbReference type="SMART" id="SM00487">
    <property type="entry name" value="DEXDc"/>
    <property type="match status" value="1"/>
</dbReference>
<dbReference type="AlphaFoldDB" id="A0A0C2SRM0"/>